<comment type="caution">
    <text evidence="1">The sequence shown here is derived from an EMBL/GenBank/DDBJ whole genome shotgun (WGS) entry which is preliminary data.</text>
</comment>
<accession>A0A0F9VGP8</accession>
<proteinExistence type="predicted"/>
<evidence type="ECO:0000313" key="1">
    <source>
        <dbReference type="EMBL" id="KKN72701.1"/>
    </source>
</evidence>
<organism evidence="1">
    <name type="scientific">marine sediment metagenome</name>
    <dbReference type="NCBI Taxonomy" id="412755"/>
    <lineage>
        <taxon>unclassified sequences</taxon>
        <taxon>metagenomes</taxon>
        <taxon>ecological metagenomes</taxon>
    </lineage>
</organism>
<reference evidence="1" key="1">
    <citation type="journal article" date="2015" name="Nature">
        <title>Complex archaea that bridge the gap between prokaryotes and eukaryotes.</title>
        <authorList>
            <person name="Spang A."/>
            <person name="Saw J.H."/>
            <person name="Jorgensen S.L."/>
            <person name="Zaremba-Niedzwiedzka K."/>
            <person name="Martijn J."/>
            <person name="Lind A.E."/>
            <person name="van Eijk R."/>
            <person name="Schleper C."/>
            <person name="Guy L."/>
            <person name="Ettema T.J."/>
        </authorList>
    </citation>
    <scope>NUCLEOTIDE SEQUENCE</scope>
</reference>
<dbReference type="AlphaFoldDB" id="A0A0F9VGP8"/>
<name>A0A0F9VGP8_9ZZZZ</name>
<dbReference type="EMBL" id="LAZR01000357">
    <property type="protein sequence ID" value="KKN72701.1"/>
    <property type="molecule type" value="Genomic_DNA"/>
</dbReference>
<sequence>MILTKSSLRDLKTALMAIPGHPGSSRISEALARGFGFDDHHALKANLDAYEVSISDLPSDLDFDTASFIKAVGASERQTILDLATTAQYIADGGIFLDDLESYPELRGGRVILTGWTSKDWTLAASDFVERIGSIIGTTTWVLTMVDSLWDIEVAVFGDSEALTFDVHDPEKGVRRPTLQEHYASDKLEESTGVTIMGFIDGTFARFRDMLPKHSQPSAQYLAASEKGVRMVHGDAEYTVEVWLLIRSGS</sequence>
<protein>
    <submittedName>
        <fullName evidence="1">Uncharacterized protein</fullName>
    </submittedName>
</protein>
<gene>
    <name evidence="1" type="ORF">LCGC14_0408420</name>
</gene>